<dbReference type="AlphaFoldDB" id="A0A2C6KH25"/>
<protein>
    <submittedName>
        <fullName evidence="2">Uncharacterized protein</fullName>
    </submittedName>
</protein>
<organism evidence="2 3">
    <name type="scientific">Cystoisospora suis</name>
    <dbReference type="NCBI Taxonomy" id="483139"/>
    <lineage>
        <taxon>Eukaryota</taxon>
        <taxon>Sar</taxon>
        <taxon>Alveolata</taxon>
        <taxon>Apicomplexa</taxon>
        <taxon>Conoidasida</taxon>
        <taxon>Coccidia</taxon>
        <taxon>Eucoccidiorida</taxon>
        <taxon>Eimeriorina</taxon>
        <taxon>Sarcocystidae</taxon>
        <taxon>Cystoisospora</taxon>
    </lineage>
</organism>
<feature type="compositionally biased region" description="Polar residues" evidence="1">
    <location>
        <begin position="1"/>
        <end position="12"/>
    </location>
</feature>
<gene>
    <name evidence="2" type="ORF">CSUI_002812</name>
</gene>
<reference evidence="2 3" key="1">
    <citation type="journal article" date="2017" name="Int. J. Parasitol.">
        <title>The genome of the protozoan parasite Cystoisospora suis and a reverse vaccinology approach to identify vaccine candidates.</title>
        <authorList>
            <person name="Palmieri N."/>
            <person name="Shrestha A."/>
            <person name="Ruttkowski B."/>
            <person name="Beck T."/>
            <person name="Vogl C."/>
            <person name="Tomley F."/>
            <person name="Blake D.P."/>
            <person name="Joachim A."/>
        </authorList>
    </citation>
    <scope>NUCLEOTIDE SEQUENCE [LARGE SCALE GENOMIC DNA]</scope>
    <source>
        <strain evidence="2 3">Wien I</strain>
    </source>
</reference>
<dbReference type="Proteomes" id="UP000221165">
    <property type="component" value="Unassembled WGS sequence"/>
</dbReference>
<dbReference type="RefSeq" id="XP_067925017.1">
    <property type="nucleotide sequence ID" value="XM_068063011.1"/>
</dbReference>
<accession>A0A2C6KH25</accession>
<evidence type="ECO:0000313" key="3">
    <source>
        <dbReference type="Proteomes" id="UP000221165"/>
    </source>
</evidence>
<evidence type="ECO:0000313" key="2">
    <source>
        <dbReference type="EMBL" id="PHJ23341.1"/>
    </source>
</evidence>
<name>A0A2C6KH25_9APIC</name>
<dbReference type="GeneID" id="94426222"/>
<dbReference type="EMBL" id="MIGC01001196">
    <property type="protein sequence ID" value="PHJ23341.1"/>
    <property type="molecule type" value="Genomic_DNA"/>
</dbReference>
<dbReference type="VEuPathDB" id="ToxoDB:CSUI_002812"/>
<evidence type="ECO:0000256" key="1">
    <source>
        <dbReference type="SAM" id="MobiDB-lite"/>
    </source>
</evidence>
<keyword evidence="3" id="KW-1185">Reference proteome</keyword>
<feature type="compositionally biased region" description="Basic and acidic residues" evidence="1">
    <location>
        <begin position="13"/>
        <end position="24"/>
    </location>
</feature>
<comment type="caution">
    <text evidence="2">The sequence shown here is derived from an EMBL/GenBank/DDBJ whole genome shotgun (WGS) entry which is preliminary data.</text>
</comment>
<proteinExistence type="predicted"/>
<feature type="region of interest" description="Disordered" evidence="1">
    <location>
        <begin position="1"/>
        <end position="45"/>
    </location>
</feature>
<sequence length="76" mass="8754">MLTKNELSLSSSLRDEGEAKERSRTRWLADGQEEEEERADEPLDVERDREILSSLQTAIQVLSSLDTLKRFSKSKD</sequence>